<dbReference type="PANTHER" id="PTHR30007:SF0">
    <property type="entry name" value="TRANSPOSASE"/>
    <property type="match status" value="1"/>
</dbReference>
<evidence type="ECO:0000313" key="3">
    <source>
        <dbReference type="Proteomes" id="UP000321197"/>
    </source>
</evidence>
<dbReference type="InterPro" id="IPR025668">
    <property type="entry name" value="Tnp_DDE_dom"/>
</dbReference>
<dbReference type="PANTHER" id="PTHR30007">
    <property type="entry name" value="PHP DOMAIN PROTEIN"/>
    <property type="match status" value="1"/>
</dbReference>
<gene>
    <name evidence="2" type="ORF">MHY01S_21780</name>
</gene>
<protein>
    <recommendedName>
        <fullName evidence="1">Transposase DDE domain-containing protein</fullName>
    </recommendedName>
</protein>
<dbReference type="Pfam" id="PF13586">
    <property type="entry name" value="DDE_Tnp_1_2"/>
    <property type="match status" value="1"/>
</dbReference>
<evidence type="ECO:0000313" key="2">
    <source>
        <dbReference type="EMBL" id="GEM84012.1"/>
    </source>
</evidence>
<dbReference type="Proteomes" id="UP000321197">
    <property type="component" value="Unassembled WGS sequence"/>
</dbReference>
<comment type="caution">
    <text evidence="2">The sequence shown here is derived from an EMBL/GenBank/DDBJ whole genome shotgun (WGS) entry which is preliminary data.</text>
</comment>
<accession>A0A511R542</accession>
<name>A0A511R542_9DEIN</name>
<proteinExistence type="predicted"/>
<sequence length="148" mass="17334">MDTQGRVLKVKVLPANLSDAQGGRVVLPAAWVIFKRLSHLFIDGGYKRQFADGVKQTLGWTVQVMRRPEANFRGIWLPMPPDLIEELGQKTRGRRSFVVIPRRWVVERTFAWLSFNRRLKRDYEFLPETTETFIYVAMIRLMVRRLAS</sequence>
<reference evidence="2 3" key="1">
    <citation type="submission" date="2019-07" db="EMBL/GenBank/DDBJ databases">
        <title>Whole genome shotgun sequence of Meiothermus hypogaeus NBRC 106114.</title>
        <authorList>
            <person name="Hosoyama A."/>
            <person name="Uohara A."/>
            <person name="Ohji S."/>
            <person name="Ichikawa N."/>
        </authorList>
    </citation>
    <scope>NUCLEOTIDE SEQUENCE [LARGE SCALE GENOMIC DNA]</scope>
    <source>
        <strain evidence="2 3">NBRC 106114</strain>
    </source>
</reference>
<organism evidence="2 3">
    <name type="scientific">Meiothermus hypogaeus NBRC 106114</name>
    <dbReference type="NCBI Taxonomy" id="1227553"/>
    <lineage>
        <taxon>Bacteria</taxon>
        <taxon>Thermotogati</taxon>
        <taxon>Deinococcota</taxon>
        <taxon>Deinococci</taxon>
        <taxon>Thermales</taxon>
        <taxon>Thermaceae</taxon>
        <taxon>Meiothermus</taxon>
    </lineage>
</organism>
<feature type="domain" description="Transposase DDE" evidence="1">
    <location>
        <begin position="84"/>
        <end position="142"/>
    </location>
</feature>
<dbReference type="EMBL" id="BJXL01000071">
    <property type="protein sequence ID" value="GEM84012.1"/>
    <property type="molecule type" value="Genomic_DNA"/>
</dbReference>
<dbReference type="AlphaFoldDB" id="A0A511R542"/>
<evidence type="ECO:0000259" key="1">
    <source>
        <dbReference type="Pfam" id="PF13586"/>
    </source>
</evidence>